<gene>
    <name evidence="2" type="ORF">GA_TR15891_c3_g1_i1_g.49896</name>
</gene>
<dbReference type="PANTHER" id="PTHR36805:SF6">
    <property type="entry name" value="GENOME ASSEMBLY, CHROMOSOME: A03"/>
    <property type="match status" value="1"/>
</dbReference>
<organism evidence="2">
    <name type="scientific">Noccaea caerulescens</name>
    <name type="common">Alpine penny-cress</name>
    <name type="synonym">Thlaspi caerulescens</name>
    <dbReference type="NCBI Taxonomy" id="107243"/>
    <lineage>
        <taxon>Eukaryota</taxon>
        <taxon>Viridiplantae</taxon>
        <taxon>Streptophyta</taxon>
        <taxon>Embryophyta</taxon>
        <taxon>Tracheophyta</taxon>
        <taxon>Spermatophyta</taxon>
        <taxon>Magnoliopsida</taxon>
        <taxon>eudicotyledons</taxon>
        <taxon>Gunneridae</taxon>
        <taxon>Pentapetalae</taxon>
        <taxon>rosids</taxon>
        <taxon>malvids</taxon>
        <taxon>Brassicales</taxon>
        <taxon>Brassicaceae</taxon>
        <taxon>Coluteocarpeae</taxon>
        <taxon>Noccaea</taxon>
    </lineage>
</organism>
<evidence type="ECO:0000259" key="1">
    <source>
        <dbReference type="SMART" id="SM00743"/>
    </source>
</evidence>
<dbReference type="InterPro" id="IPR008395">
    <property type="entry name" value="Agenet-like_dom"/>
</dbReference>
<feature type="domain" description="Agenet" evidence="1">
    <location>
        <begin position="106"/>
        <end position="167"/>
    </location>
</feature>
<sequence length="273" mass="31445">MTQIILPFKVGEIVEIKSFEGGYRGAWFRCKIVDITTKRKELFYSMEYIDYPEEAIDTVRVYEKAEDGETHLMVRPKYPPHYHESDLLKINGDDDREVEPLIGVHGSWVVGDLVDWCKDDAFWSGKVLETNENEEAVQVELLPPPLGEGKIYEALCKDLRPSLEWSLQDGWKLPSLNGKKRQCAKLVKRKNEVADGCDTRKEQTEGAKKQKTERAMEILTGNEGFRLNIMESGSIDAAAFDLEELIVRIEWLKRLLTPDVGDSSYWEYEDYCP</sequence>
<dbReference type="AlphaFoldDB" id="A0A1J3CLT9"/>
<accession>A0A1J3CLT9</accession>
<dbReference type="EMBL" id="GEVI01023415">
    <property type="protein sequence ID" value="JAU08905.1"/>
    <property type="molecule type" value="Transcribed_RNA"/>
</dbReference>
<proteinExistence type="predicted"/>
<dbReference type="InterPro" id="IPR014002">
    <property type="entry name" value="Agenet_dom_plant"/>
</dbReference>
<reference evidence="2" key="1">
    <citation type="submission" date="2016-07" db="EMBL/GenBank/DDBJ databases">
        <title>De novo transcriptome assembly of four accessions of the metal hyperaccumulator plant Noccaea caerulescens.</title>
        <authorList>
            <person name="Blande D."/>
            <person name="Halimaa P."/>
            <person name="Tervahauta A.I."/>
            <person name="Aarts M.G."/>
            <person name="Karenlampi S.O."/>
        </authorList>
    </citation>
    <scope>NUCLEOTIDE SEQUENCE</scope>
</reference>
<dbReference type="Pfam" id="PF05641">
    <property type="entry name" value="Agenet"/>
    <property type="match status" value="1"/>
</dbReference>
<dbReference type="SMART" id="SM00743">
    <property type="entry name" value="Agenet"/>
    <property type="match status" value="1"/>
</dbReference>
<dbReference type="PANTHER" id="PTHR36805">
    <property type="entry name" value="AGENET DOMAIN-CONTAINING PROTEIN"/>
    <property type="match status" value="1"/>
</dbReference>
<protein>
    <recommendedName>
        <fullName evidence="1">Agenet domain-containing protein</fullName>
    </recommendedName>
</protein>
<name>A0A1J3CLT9_NOCCA</name>
<evidence type="ECO:0000313" key="2">
    <source>
        <dbReference type="EMBL" id="JAU08905.1"/>
    </source>
</evidence>